<dbReference type="PROSITE" id="PS51819">
    <property type="entry name" value="VOC"/>
    <property type="match status" value="1"/>
</dbReference>
<dbReference type="InterPro" id="IPR037523">
    <property type="entry name" value="VOC_core"/>
</dbReference>
<dbReference type="CDD" id="cd08357">
    <property type="entry name" value="VOC_like"/>
    <property type="match status" value="1"/>
</dbReference>
<organism evidence="2 3">
    <name type="scientific">Pseudomarimonas arenosa</name>
    <dbReference type="NCBI Taxonomy" id="2774145"/>
    <lineage>
        <taxon>Bacteria</taxon>
        <taxon>Pseudomonadati</taxon>
        <taxon>Pseudomonadota</taxon>
        <taxon>Gammaproteobacteria</taxon>
        <taxon>Lysobacterales</taxon>
        <taxon>Lysobacteraceae</taxon>
        <taxon>Pseudomarimonas</taxon>
    </lineage>
</organism>
<proteinExistence type="predicted"/>
<dbReference type="EMBL" id="JACYTR010000016">
    <property type="protein sequence ID" value="MBD8526060.1"/>
    <property type="molecule type" value="Genomic_DNA"/>
</dbReference>
<comment type="caution">
    <text evidence="2">The sequence shown here is derived from an EMBL/GenBank/DDBJ whole genome shotgun (WGS) entry which is preliminary data.</text>
</comment>
<sequence length="148" mass="16435">MSAAPRFHLAFPVDDLEAARGFYAGVLGCGVGREAHDWIDFDLGGHQIVAHKVSADSFAQLRASNPVDGKQVPAFHFGLVLDWDAFEPMAERLRQAGVAFVIEPYLRFEGRVGEQATMFVRDPSGNCLEFKAFRDISKLFSRDLDAYP</sequence>
<evidence type="ECO:0000259" key="1">
    <source>
        <dbReference type="PROSITE" id="PS51819"/>
    </source>
</evidence>
<gene>
    <name evidence="2" type="ORF">IFO71_09955</name>
</gene>
<dbReference type="AlphaFoldDB" id="A0AAW3ZMD9"/>
<keyword evidence="3" id="KW-1185">Reference proteome</keyword>
<dbReference type="SUPFAM" id="SSF54593">
    <property type="entry name" value="Glyoxalase/Bleomycin resistance protein/Dihydroxybiphenyl dioxygenase"/>
    <property type="match status" value="1"/>
</dbReference>
<dbReference type="Pfam" id="PF00903">
    <property type="entry name" value="Glyoxalase"/>
    <property type="match status" value="1"/>
</dbReference>
<dbReference type="Gene3D" id="3.10.180.10">
    <property type="entry name" value="2,3-Dihydroxybiphenyl 1,2-Dioxygenase, domain 1"/>
    <property type="match status" value="1"/>
</dbReference>
<reference evidence="2 3" key="1">
    <citation type="submission" date="2020-09" db="EMBL/GenBank/DDBJ databases">
        <title>Pseudoxanthomonas sp. CAU 1598 isolated from sand of Yaerae Beach.</title>
        <authorList>
            <person name="Kim W."/>
        </authorList>
    </citation>
    <scope>NUCLEOTIDE SEQUENCE [LARGE SCALE GENOMIC DNA]</scope>
    <source>
        <strain evidence="2 3">CAU 1598</strain>
    </source>
</reference>
<accession>A0AAW3ZMD9</accession>
<feature type="domain" description="VOC" evidence="1">
    <location>
        <begin position="5"/>
        <end position="133"/>
    </location>
</feature>
<dbReference type="PANTHER" id="PTHR39434">
    <property type="match status" value="1"/>
</dbReference>
<dbReference type="InterPro" id="IPR004360">
    <property type="entry name" value="Glyas_Fos-R_dOase_dom"/>
</dbReference>
<name>A0AAW3ZMD9_9GAMM</name>
<evidence type="ECO:0000313" key="3">
    <source>
        <dbReference type="Proteomes" id="UP000613768"/>
    </source>
</evidence>
<dbReference type="Proteomes" id="UP000613768">
    <property type="component" value="Unassembled WGS sequence"/>
</dbReference>
<dbReference type="InterPro" id="IPR029068">
    <property type="entry name" value="Glyas_Bleomycin-R_OHBP_Dase"/>
</dbReference>
<evidence type="ECO:0000313" key="2">
    <source>
        <dbReference type="EMBL" id="MBD8526060.1"/>
    </source>
</evidence>
<dbReference type="RefSeq" id="WP_192029482.1">
    <property type="nucleotide sequence ID" value="NZ_JACYTR010000016.1"/>
</dbReference>
<protein>
    <submittedName>
        <fullName evidence="2">VOC family protein</fullName>
    </submittedName>
</protein>
<dbReference type="PANTHER" id="PTHR39434:SF1">
    <property type="entry name" value="VOC DOMAIN-CONTAINING PROTEIN"/>
    <property type="match status" value="1"/>
</dbReference>